<dbReference type="InterPro" id="IPR002821">
    <property type="entry name" value="Hydantoinase_A"/>
</dbReference>
<dbReference type="Pfam" id="PF19278">
    <property type="entry name" value="Hydant_A_C"/>
    <property type="match status" value="1"/>
</dbReference>
<evidence type="ECO:0000256" key="1">
    <source>
        <dbReference type="ARBA" id="ARBA00010403"/>
    </source>
</evidence>
<dbReference type="PANTHER" id="PTHR11365">
    <property type="entry name" value="5-OXOPROLINASE RELATED"/>
    <property type="match status" value="1"/>
</dbReference>
<evidence type="ECO:0000313" key="8">
    <source>
        <dbReference type="Proteomes" id="UP000317093"/>
    </source>
</evidence>
<protein>
    <submittedName>
        <fullName evidence="7">Acetophenone carboxylase gamma subunit</fullName>
        <ecNumber evidence="7">6.4.1.8</ecNumber>
    </submittedName>
</protein>
<gene>
    <name evidence="7" type="primary">apc3</name>
    <name evidence="7" type="ORF">Pan216_53500</name>
</gene>
<evidence type="ECO:0000313" key="7">
    <source>
        <dbReference type="EMBL" id="QDU64460.1"/>
    </source>
</evidence>
<evidence type="ECO:0000259" key="4">
    <source>
        <dbReference type="Pfam" id="PF02538"/>
    </source>
</evidence>
<feature type="domain" description="Hydantoinase A/oxoprolinase" evidence="3">
    <location>
        <begin position="282"/>
        <end position="566"/>
    </location>
</feature>
<dbReference type="GO" id="GO:0005829">
    <property type="term" value="C:cytosol"/>
    <property type="evidence" value="ECO:0007669"/>
    <property type="project" value="TreeGrafter"/>
</dbReference>
<dbReference type="InterPro" id="IPR045079">
    <property type="entry name" value="Oxoprolinase-like"/>
</dbReference>
<organism evidence="7 8">
    <name type="scientific">Kolteria novifilia</name>
    <dbReference type="NCBI Taxonomy" id="2527975"/>
    <lineage>
        <taxon>Bacteria</taxon>
        <taxon>Pseudomonadati</taxon>
        <taxon>Planctomycetota</taxon>
        <taxon>Planctomycetia</taxon>
        <taxon>Kolteriales</taxon>
        <taxon>Kolteriaceae</taxon>
        <taxon>Kolteria</taxon>
    </lineage>
</organism>
<dbReference type="EC" id="6.4.1.8" evidence="7"/>
<dbReference type="KEGG" id="knv:Pan216_53500"/>
<dbReference type="InterPro" id="IPR003692">
    <property type="entry name" value="Hydantoinase_B"/>
</dbReference>
<proteinExistence type="inferred from homology"/>
<dbReference type="Pfam" id="PF02538">
    <property type="entry name" value="Hydantoinase_B"/>
    <property type="match status" value="1"/>
</dbReference>
<dbReference type="Pfam" id="PF05378">
    <property type="entry name" value="Hydant_A_N"/>
    <property type="match status" value="2"/>
</dbReference>
<name>A0A518BBV2_9BACT</name>
<keyword evidence="7" id="KW-0436">Ligase</keyword>
<feature type="region of interest" description="Disordered" evidence="2">
    <location>
        <begin position="671"/>
        <end position="695"/>
    </location>
</feature>
<dbReference type="Pfam" id="PF01968">
    <property type="entry name" value="Hydantoinase_A"/>
    <property type="match status" value="1"/>
</dbReference>
<dbReference type="GO" id="GO:0016874">
    <property type="term" value="F:ligase activity"/>
    <property type="evidence" value="ECO:0007669"/>
    <property type="project" value="UniProtKB-KW"/>
</dbReference>
<dbReference type="GO" id="GO:0006749">
    <property type="term" value="P:glutathione metabolic process"/>
    <property type="evidence" value="ECO:0007669"/>
    <property type="project" value="TreeGrafter"/>
</dbReference>
<dbReference type="GO" id="GO:0017168">
    <property type="term" value="F:5-oxoprolinase (ATP-hydrolyzing) activity"/>
    <property type="evidence" value="ECO:0007669"/>
    <property type="project" value="TreeGrafter"/>
</dbReference>
<evidence type="ECO:0000259" key="3">
    <source>
        <dbReference type="Pfam" id="PF01968"/>
    </source>
</evidence>
<reference evidence="7 8" key="1">
    <citation type="submission" date="2019-02" db="EMBL/GenBank/DDBJ databases">
        <title>Deep-cultivation of Planctomycetes and their phenomic and genomic characterization uncovers novel biology.</title>
        <authorList>
            <person name="Wiegand S."/>
            <person name="Jogler M."/>
            <person name="Boedeker C."/>
            <person name="Pinto D."/>
            <person name="Vollmers J."/>
            <person name="Rivas-Marin E."/>
            <person name="Kohn T."/>
            <person name="Peeters S.H."/>
            <person name="Heuer A."/>
            <person name="Rast P."/>
            <person name="Oberbeckmann S."/>
            <person name="Bunk B."/>
            <person name="Jeske O."/>
            <person name="Meyerdierks A."/>
            <person name="Storesund J.E."/>
            <person name="Kallscheuer N."/>
            <person name="Luecker S."/>
            <person name="Lage O.M."/>
            <person name="Pohl T."/>
            <person name="Merkel B.J."/>
            <person name="Hornburger P."/>
            <person name="Mueller R.-W."/>
            <person name="Bruemmer F."/>
            <person name="Labrenz M."/>
            <person name="Spormann A.M."/>
            <person name="Op den Camp H."/>
            <person name="Overmann J."/>
            <person name="Amann R."/>
            <person name="Jetten M.S.M."/>
            <person name="Mascher T."/>
            <person name="Medema M.H."/>
            <person name="Devos D.P."/>
            <person name="Kaster A.-K."/>
            <person name="Ovreas L."/>
            <person name="Rohde M."/>
            <person name="Galperin M.Y."/>
            <person name="Jogler C."/>
        </authorList>
    </citation>
    <scope>NUCLEOTIDE SEQUENCE [LARGE SCALE GENOMIC DNA]</scope>
    <source>
        <strain evidence="7 8">Pan216</strain>
    </source>
</reference>
<accession>A0A518BBV2</accession>
<dbReference type="InterPro" id="IPR008040">
    <property type="entry name" value="Hydant_A_N"/>
</dbReference>
<feature type="domain" description="Hydantoinase/oxoprolinase N-terminal" evidence="5">
    <location>
        <begin position="117"/>
        <end position="262"/>
    </location>
</feature>
<comment type="similarity">
    <text evidence="1">Belongs to the oxoprolinase family.</text>
</comment>
<dbReference type="EMBL" id="CP036279">
    <property type="protein sequence ID" value="QDU64460.1"/>
    <property type="molecule type" value="Genomic_DNA"/>
</dbReference>
<feature type="domain" description="Hydantoinase/oxoprolinase N-terminal" evidence="5">
    <location>
        <begin position="7"/>
        <end position="44"/>
    </location>
</feature>
<feature type="region of interest" description="Disordered" evidence="2">
    <location>
        <begin position="1233"/>
        <end position="1268"/>
    </location>
</feature>
<evidence type="ECO:0000256" key="2">
    <source>
        <dbReference type="SAM" id="MobiDB-lite"/>
    </source>
</evidence>
<dbReference type="Proteomes" id="UP000317093">
    <property type="component" value="Chromosome"/>
</dbReference>
<keyword evidence="8" id="KW-1185">Reference proteome</keyword>
<evidence type="ECO:0000259" key="6">
    <source>
        <dbReference type="Pfam" id="PF19278"/>
    </source>
</evidence>
<evidence type="ECO:0000259" key="5">
    <source>
        <dbReference type="Pfam" id="PF05378"/>
    </source>
</evidence>
<feature type="domain" description="Hydantoinase B/oxoprolinase" evidence="4">
    <location>
        <begin position="766"/>
        <end position="1288"/>
    </location>
</feature>
<dbReference type="OrthoDB" id="9768323at2"/>
<feature type="domain" description="Acetophenone carboxylase-like C-terminal" evidence="6">
    <location>
        <begin position="582"/>
        <end position="740"/>
    </location>
</feature>
<dbReference type="InterPro" id="IPR049517">
    <property type="entry name" value="ACX-like_C"/>
</dbReference>
<sequence>MDDRWEFWIDVGGTFTDCLARDPQGVVRTYKLLSSGVVKGVCGADSTTTQLRVDDRGSDPAGFFEGYRLHLAAAPPTANAPQTPIERTIVGFDRDAGTIALDEPLAAAPAKGTRYEIVADEEAPVVGIRWLLGRRRSEPIGDVSVRLGTTRGTNALLERQGAPTALVTTRGFADVLRIGYQHRPKIFDLHIRRSDDLFREAVEIDERLDSQGRVLRPLDLAGARDALARLHDRGITSLAICLLHAYRNPDHEERLAAIAEELGFEQISVSSRLSPLQRIVDRGDTTVVDAYLTPIIREYIASIRASLPDARLKLMTSAGSLTGAEKFVGKDSILSGPAGGVVGAAHVGQTAGFPNVIAFDMGGTSTDVSRFDGNFERRYTMEVNDPESGSGVRVVAPMLSIETVAAGGGSICWFDGQKVCVGPRSAGSNPGPACYGRGGPLTVTDVNLFLGRIPSDRFAFPLDRDAVERRLSELIDEVWESSGQRYTPEKLAEGFIQIANANMASAIKKVSIARGYDVRDDALVSFGGAGGQHACAIARELGIGTILQHPHAGVLSAFGIGMADVTKFAERDVGKIYNPETLAELDTLFETLETSLREKVLAEGIAPERVTPGRRLLDLRYDGQNATITIARPKDGDYSRAFERKHHKLYGFTFPGRTIEIHAARMEITGTTDRPAPTCEETTDRRPAPTSSGRAYFDGAWGETAHFDRTQLRPGDRIFGPAIIAEPISTIVVEPGWEASVTGRGEVLLEDRFGSSRRSNVGTEVDVVTLELFNNQFASIAEQMGATLQKTALSTNVKERLDFSCALFTAEGDLVANAPHIPVHLGAMRDTIKAILAEVPEMRPGEAYITNDPYRGGSHLPDVTVISPVFDETKERILFFTGSRAHHAEIGGIVPGSMPAFSTSLAEEGVLIPIFRLVAEDQSSESALRDLLEYAPYPTRSIEENIADINAQLAANQTGVRLLRQLVGRYGLETVKAYMRHIRAAAEAKMRTALLKIPAGEHHFKDQLDDGTQIAVTIDVRHTDHGGEALVSFEGTGPVHAGNLNANPAIVRSALLYCLRCLIDEEIPLNDGVMAPATLWIPRDTILFPQANSDPTLCPAVGGGNVETSQRVVDVILGALGVVAASQGTMNNLLFGRSPTTDVKGFGYYETIGGGSGAGPGFHGASAVHSHMTNTRLTDPEVFEDRYPVRLREFAIRRGSGGEGRYRGGDGIRRVIEFLDSLDVSVVSNRRRSVPYGQRGGGPGKPGRNLLLRSGQNEPEDLGPAAQLEVGPGDVLTIETPGGGSWGRVATSER</sequence>
<dbReference type="PANTHER" id="PTHR11365:SF23">
    <property type="entry name" value="HYPOTHETICAL 5-OXOPROLINASE (EUROFUNG)-RELATED"/>
    <property type="match status" value="1"/>
</dbReference>
<dbReference type="RefSeq" id="WP_145262693.1">
    <property type="nucleotide sequence ID" value="NZ_CP036279.1"/>
</dbReference>